<dbReference type="Pfam" id="PF03472">
    <property type="entry name" value="Autoind_bind"/>
    <property type="match status" value="1"/>
</dbReference>
<dbReference type="PRINTS" id="PR00038">
    <property type="entry name" value="HTHLUXR"/>
</dbReference>
<organism evidence="5 7">
    <name type="scientific">Devosia limi DSM 17137</name>
    <dbReference type="NCBI Taxonomy" id="1121477"/>
    <lineage>
        <taxon>Bacteria</taxon>
        <taxon>Pseudomonadati</taxon>
        <taxon>Pseudomonadota</taxon>
        <taxon>Alphaproteobacteria</taxon>
        <taxon>Hyphomicrobiales</taxon>
        <taxon>Devosiaceae</taxon>
        <taxon>Devosia</taxon>
    </lineage>
</organism>
<reference evidence="6 8" key="2">
    <citation type="submission" date="2016-11" db="EMBL/GenBank/DDBJ databases">
        <authorList>
            <person name="Jaros S."/>
            <person name="Januszkiewicz K."/>
            <person name="Wedrychowicz H."/>
        </authorList>
    </citation>
    <scope>NUCLEOTIDE SEQUENCE [LARGE SCALE GENOMIC DNA]</scope>
    <source>
        <strain evidence="6 8">DSM 17137</strain>
    </source>
</reference>
<evidence type="ECO:0000313" key="6">
    <source>
        <dbReference type="EMBL" id="SHF56749.1"/>
    </source>
</evidence>
<dbReference type="Gene3D" id="3.30.450.80">
    <property type="entry name" value="Transcription factor LuxR-like, autoinducer-binding domain"/>
    <property type="match status" value="1"/>
</dbReference>
<dbReference type="OrthoDB" id="9803630at2"/>
<keyword evidence="7" id="KW-1185">Reference proteome</keyword>
<dbReference type="Pfam" id="PF00196">
    <property type="entry name" value="GerE"/>
    <property type="match status" value="1"/>
</dbReference>
<evidence type="ECO:0000256" key="2">
    <source>
        <dbReference type="ARBA" id="ARBA00023125"/>
    </source>
</evidence>
<dbReference type="RefSeq" id="WP_046135083.1">
    <property type="nucleotide sequence ID" value="NZ_FQVC01000009.1"/>
</dbReference>
<keyword evidence="1" id="KW-0805">Transcription regulation</keyword>
<dbReference type="InterPro" id="IPR036693">
    <property type="entry name" value="TF_LuxR_autoind-bd_dom_sf"/>
</dbReference>
<dbReference type="SUPFAM" id="SSF46894">
    <property type="entry name" value="C-terminal effector domain of the bipartite response regulators"/>
    <property type="match status" value="1"/>
</dbReference>
<dbReference type="GO" id="GO:0003677">
    <property type="term" value="F:DNA binding"/>
    <property type="evidence" value="ECO:0007669"/>
    <property type="project" value="UniProtKB-KW"/>
</dbReference>
<dbReference type="SUPFAM" id="SSF75516">
    <property type="entry name" value="Pheromone-binding domain of LuxR-like quorum-sensing transcription factors"/>
    <property type="match status" value="1"/>
</dbReference>
<dbReference type="PANTHER" id="PTHR44688:SF25">
    <property type="entry name" value="HTH LUXR-TYPE DOMAIN-CONTAINING PROTEIN"/>
    <property type="match status" value="1"/>
</dbReference>
<dbReference type="EMBL" id="LAJF01000068">
    <property type="protein sequence ID" value="KKB84621.1"/>
    <property type="molecule type" value="Genomic_DNA"/>
</dbReference>
<sequence>MRYLDCHLGNLIDALAVCQNEDAVQFALKCLATNAGCTHYSYVELRPAGHRVCSTYPVDWQERYIEQNYITLDPTVIQAGRTMRPVPWSYADKHRYDDKTRLFFEEARKFGIASGIILPIRAGFGTTVFLSLATEREATNKIAVRDRAYAATAVAFVHSSFMRLSKTVLGANDVPLSPRELHCAAWAAMGKTKAETGSMLGLSEKTVRFYLERVREKLNATNVTHAVRIGTMRNLF</sequence>
<gene>
    <name evidence="6" type="ORF">SAMN02745223_03007</name>
    <name evidence="5" type="ORF">VW29_09460</name>
</gene>
<evidence type="ECO:0000313" key="5">
    <source>
        <dbReference type="EMBL" id="KKB84621.1"/>
    </source>
</evidence>
<dbReference type="EMBL" id="FQVC01000009">
    <property type="protein sequence ID" value="SHF56749.1"/>
    <property type="molecule type" value="Genomic_DNA"/>
</dbReference>
<dbReference type="PROSITE" id="PS50043">
    <property type="entry name" value="HTH_LUXR_2"/>
    <property type="match status" value="1"/>
</dbReference>
<keyword evidence="3" id="KW-0804">Transcription</keyword>
<dbReference type="GO" id="GO:0006355">
    <property type="term" value="P:regulation of DNA-templated transcription"/>
    <property type="evidence" value="ECO:0007669"/>
    <property type="project" value="InterPro"/>
</dbReference>
<protein>
    <submittedName>
        <fullName evidence="6">DNA-binding transcriptional regulator, CsgD family</fullName>
    </submittedName>
</protein>
<dbReference type="AlphaFoldDB" id="A0A0F5LQQ3"/>
<keyword evidence="2 6" id="KW-0238">DNA-binding</keyword>
<feature type="domain" description="HTH luxR-type" evidence="4">
    <location>
        <begin position="169"/>
        <end position="234"/>
    </location>
</feature>
<dbReference type="Gene3D" id="1.10.10.10">
    <property type="entry name" value="Winged helix-like DNA-binding domain superfamily/Winged helix DNA-binding domain"/>
    <property type="match status" value="1"/>
</dbReference>
<dbReference type="CDD" id="cd06170">
    <property type="entry name" value="LuxR_C_like"/>
    <property type="match status" value="1"/>
</dbReference>
<accession>A0A0F5LQQ3</accession>
<dbReference type="InterPro" id="IPR005143">
    <property type="entry name" value="TF_LuxR_autoind-bd_dom"/>
</dbReference>
<evidence type="ECO:0000259" key="4">
    <source>
        <dbReference type="PROSITE" id="PS50043"/>
    </source>
</evidence>
<dbReference type="InterPro" id="IPR016032">
    <property type="entry name" value="Sig_transdc_resp-reg_C-effctor"/>
</dbReference>
<dbReference type="SMART" id="SM00421">
    <property type="entry name" value="HTH_LUXR"/>
    <property type="match status" value="1"/>
</dbReference>
<dbReference type="STRING" id="1121477.SAMN02745223_03007"/>
<reference evidence="5 7" key="1">
    <citation type="submission" date="2015-03" db="EMBL/GenBank/DDBJ databases">
        <authorList>
            <person name="Hassan Y.I."/>
            <person name="Lepp D."/>
            <person name="Zhou T."/>
        </authorList>
    </citation>
    <scope>NUCLEOTIDE SEQUENCE [LARGE SCALE GENOMIC DNA]</scope>
    <source>
        <strain evidence="5 7">DSM 17137</strain>
    </source>
</reference>
<dbReference type="PANTHER" id="PTHR44688">
    <property type="entry name" value="DNA-BINDING TRANSCRIPTIONAL ACTIVATOR DEVR_DOSR"/>
    <property type="match status" value="1"/>
</dbReference>
<dbReference type="Proteomes" id="UP000184533">
    <property type="component" value="Unassembled WGS sequence"/>
</dbReference>
<name>A0A0F5LQQ3_9HYPH</name>
<evidence type="ECO:0000256" key="3">
    <source>
        <dbReference type="ARBA" id="ARBA00023163"/>
    </source>
</evidence>
<evidence type="ECO:0000313" key="8">
    <source>
        <dbReference type="Proteomes" id="UP000184533"/>
    </source>
</evidence>
<evidence type="ECO:0000313" key="7">
    <source>
        <dbReference type="Proteomes" id="UP000033608"/>
    </source>
</evidence>
<evidence type="ECO:0000256" key="1">
    <source>
        <dbReference type="ARBA" id="ARBA00023015"/>
    </source>
</evidence>
<dbReference type="PATRIC" id="fig|1121477.3.peg.2994"/>
<proteinExistence type="predicted"/>
<dbReference type="Proteomes" id="UP000033608">
    <property type="component" value="Unassembled WGS sequence"/>
</dbReference>
<dbReference type="InterPro" id="IPR036388">
    <property type="entry name" value="WH-like_DNA-bd_sf"/>
</dbReference>
<dbReference type="InterPro" id="IPR000792">
    <property type="entry name" value="Tscrpt_reg_LuxR_C"/>
</dbReference>